<feature type="compositionally biased region" description="Basic residues" evidence="1">
    <location>
        <begin position="30"/>
        <end position="45"/>
    </location>
</feature>
<evidence type="ECO:0000313" key="2">
    <source>
        <dbReference type="EMBL" id="KAL1844015.1"/>
    </source>
</evidence>
<feature type="compositionally biased region" description="Basic and acidic residues" evidence="1">
    <location>
        <begin position="46"/>
        <end position="61"/>
    </location>
</feature>
<feature type="region of interest" description="Disordered" evidence="1">
    <location>
        <begin position="85"/>
        <end position="114"/>
    </location>
</feature>
<feature type="compositionally biased region" description="Low complexity" evidence="1">
    <location>
        <begin position="89"/>
        <end position="101"/>
    </location>
</feature>
<sequence>MRCPGDAGRWEGTDKHEADVAVACSPWARHAGRPPARRTRKTTRSRRNEGRSDLKREEREKRERGMDWFQILYENLSVFSRRAANMATSSSVGSRSSLGLRDATEAPPFDVLRR</sequence>
<keyword evidence="3" id="KW-1185">Reference proteome</keyword>
<reference evidence="2 3" key="1">
    <citation type="journal article" date="2024" name="Commun. Biol.">
        <title>Comparative genomic analysis of thermophilic fungi reveals convergent evolutionary adaptations and gene losses.</title>
        <authorList>
            <person name="Steindorff A.S."/>
            <person name="Aguilar-Pontes M.V."/>
            <person name="Robinson A.J."/>
            <person name="Andreopoulos B."/>
            <person name="LaButti K."/>
            <person name="Kuo A."/>
            <person name="Mondo S."/>
            <person name="Riley R."/>
            <person name="Otillar R."/>
            <person name="Haridas S."/>
            <person name="Lipzen A."/>
            <person name="Grimwood J."/>
            <person name="Schmutz J."/>
            <person name="Clum A."/>
            <person name="Reid I.D."/>
            <person name="Moisan M.C."/>
            <person name="Butler G."/>
            <person name="Nguyen T.T.M."/>
            <person name="Dewar K."/>
            <person name="Conant G."/>
            <person name="Drula E."/>
            <person name="Henrissat B."/>
            <person name="Hansel C."/>
            <person name="Singer S."/>
            <person name="Hutchinson M.I."/>
            <person name="de Vries R.P."/>
            <person name="Natvig D.O."/>
            <person name="Powell A.J."/>
            <person name="Tsang A."/>
            <person name="Grigoriev I.V."/>
        </authorList>
    </citation>
    <scope>NUCLEOTIDE SEQUENCE [LARGE SCALE GENOMIC DNA]</scope>
    <source>
        <strain evidence="2 3">ATCC 24622</strain>
    </source>
</reference>
<feature type="region of interest" description="Disordered" evidence="1">
    <location>
        <begin position="26"/>
        <end position="61"/>
    </location>
</feature>
<dbReference type="EMBL" id="JAZHXJ010001769">
    <property type="protein sequence ID" value="KAL1844015.1"/>
    <property type="molecule type" value="Genomic_DNA"/>
</dbReference>
<name>A0ABR3VR60_9PEZI</name>
<proteinExistence type="predicted"/>
<evidence type="ECO:0000313" key="3">
    <source>
        <dbReference type="Proteomes" id="UP001586593"/>
    </source>
</evidence>
<comment type="caution">
    <text evidence="2">The sequence shown here is derived from an EMBL/GenBank/DDBJ whole genome shotgun (WGS) entry which is preliminary data.</text>
</comment>
<dbReference type="Proteomes" id="UP001586593">
    <property type="component" value="Unassembled WGS sequence"/>
</dbReference>
<protein>
    <submittedName>
        <fullName evidence="2">Uncharacterized protein</fullName>
    </submittedName>
</protein>
<organism evidence="2 3">
    <name type="scientific">Phialemonium thermophilum</name>
    <dbReference type="NCBI Taxonomy" id="223376"/>
    <lineage>
        <taxon>Eukaryota</taxon>
        <taxon>Fungi</taxon>
        <taxon>Dikarya</taxon>
        <taxon>Ascomycota</taxon>
        <taxon>Pezizomycotina</taxon>
        <taxon>Sordariomycetes</taxon>
        <taxon>Sordariomycetidae</taxon>
        <taxon>Cephalothecales</taxon>
        <taxon>Cephalothecaceae</taxon>
        <taxon>Phialemonium</taxon>
    </lineage>
</organism>
<evidence type="ECO:0000256" key="1">
    <source>
        <dbReference type="SAM" id="MobiDB-lite"/>
    </source>
</evidence>
<gene>
    <name evidence="2" type="ORF">VTK73DRAFT_2678</name>
</gene>
<accession>A0ABR3VR60</accession>